<name>I3C5Q8_9FLAO</name>
<keyword evidence="2" id="KW-1185">Reference proteome</keyword>
<proteinExistence type="predicted"/>
<dbReference type="Proteomes" id="UP000004690">
    <property type="component" value="Unassembled WGS sequence"/>
</dbReference>
<organism evidence="1 2">
    <name type="scientific">Galbibacter orientalis DSM 19592</name>
    <dbReference type="NCBI Taxonomy" id="926559"/>
    <lineage>
        <taxon>Bacteria</taxon>
        <taxon>Pseudomonadati</taxon>
        <taxon>Bacteroidota</taxon>
        <taxon>Flavobacteriia</taxon>
        <taxon>Flavobacteriales</taxon>
        <taxon>Flavobacteriaceae</taxon>
        <taxon>Galbibacter</taxon>
    </lineage>
</organism>
<dbReference type="STRING" id="926559.JoomaDRAFT_1953"/>
<protein>
    <submittedName>
        <fullName evidence="1">Uncharacterized protein</fullName>
    </submittedName>
</protein>
<dbReference type="eggNOG" id="ENOG502ZC9Q">
    <property type="taxonomic scope" value="Bacteria"/>
</dbReference>
<dbReference type="OrthoDB" id="764324at2"/>
<sequence>MLLYLDIDGVMVPANSWRRPEILEDGFPEFSPNAVRSLDRIISNLSADIVLTTSHKHKYTLKEWYNIFKRRNINVNKITRLPRNINHLNRKDELINWFNGKHLKDKFIIIDDDKSLNALPKFLKDRLIQTSGSVGLTDYLADEAIDKLEKANYKLAT</sequence>
<dbReference type="AlphaFoldDB" id="I3C5Q8"/>
<evidence type="ECO:0000313" key="2">
    <source>
        <dbReference type="Proteomes" id="UP000004690"/>
    </source>
</evidence>
<dbReference type="EMBL" id="JH651379">
    <property type="protein sequence ID" value="EIJ38951.1"/>
    <property type="molecule type" value="Genomic_DNA"/>
</dbReference>
<reference evidence="1 2" key="1">
    <citation type="submission" date="2012-02" db="EMBL/GenBank/DDBJ databases">
        <title>Improved High-Quality Draft genome of Joostella marina DSM 19592.</title>
        <authorList>
            <consortium name="US DOE Joint Genome Institute (JGI-PGF)"/>
            <person name="Lucas S."/>
            <person name="Copeland A."/>
            <person name="Lapidus A."/>
            <person name="Bruce D."/>
            <person name="Goodwin L."/>
            <person name="Pitluck S."/>
            <person name="Peters L."/>
            <person name="Chertkov O."/>
            <person name="Ovchinnikova G."/>
            <person name="Kyrpides N."/>
            <person name="Mavromatis K."/>
            <person name="Detter J.C."/>
            <person name="Han C."/>
            <person name="Land M."/>
            <person name="Hauser L."/>
            <person name="Markowitz V."/>
            <person name="Cheng J.-F."/>
            <person name="Hugenholtz P."/>
            <person name="Woyke T."/>
            <person name="Wu D."/>
            <person name="Tindall B."/>
            <person name="Brambilla E."/>
            <person name="Klenk H.-P."/>
            <person name="Eisen J.A."/>
        </authorList>
    </citation>
    <scope>NUCLEOTIDE SEQUENCE [LARGE SCALE GENOMIC DNA]</scope>
    <source>
        <strain evidence="1 2">DSM 19592</strain>
    </source>
</reference>
<dbReference type="Pfam" id="PF18143">
    <property type="entry name" value="HAD_SAK_2"/>
    <property type="match status" value="1"/>
</dbReference>
<accession>I3C5Q8</accession>
<gene>
    <name evidence="1" type="ORF">JoomaDRAFT_1953</name>
</gene>
<dbReference type="RefSeq" id="WP_008612275.1">
    <property type="nucleotide sequence ID" value="NZ_JH651379.1"/>
</dbReference>
<evidence type="ECO:0000313" key="1">
    <source>
        <dbReference type="EMBL" id="EIJ38951.1"/>
    </source>
</evidence>
<dbReference type="HOGENOM" id="CLU_129016_1_0_10"/>